<feature type="compositionally biased region" description="Basic and acidic residues" evidence="1">
    <location>
        <begin position="65"/>
        <end position="76"/>
    </location>
</feature>
<evidence type="ECO:0000313" key="2">
    <source>
        <dbReference type="EMBL" id="GAG21580.1"/>
    </source>
</evidence>
<accession>X0VTL0</accession>
<reference evidence="2" key="1">
    <citation type="journal article" date="2014" name="Front. Microbiol.">
        <title>High frequency of phylogenetically diverse reductive dehalogenase-homologous genes in deep subseafloor sedimentary metagenomes.</title>
        <authorList>
            <person name="Kawai M."/>
            <person name="Futagami T."/>
            <person name="Toyoda A."/>
            <person name="Takaki Y."/>
            <person name="Nishi S."/>
            <person name="Hori S."/>
            <person name="Arai W."/>
            <person name="Tsubouchi T."/>
            <person name="Morono Y."/>
            <person name="Uchiyama I."/>
            <person name="Ito T."/>
            <person name="Fujiyama A."/>
            <person name="Inagaki F."/>
            <person name="Takami H."/>
        </authorList>
    </citation>
    <scope>NUCLEOTIDE SEQUENCE</scope>
    <source>
        <strain evidence="2">Expedition CK06-06</strain>
    </source>
</reference>
<dbReference type="AlphaFoldDB" id="X0VTL0"/>
<feature type="region of interest" description="Disordered" evidence="1">
    <location>
        <begin position="61"/>
        <end position="83"/>
    </location>
</feature>
<dbReference type="EMBL" id="BARS01034379">
    <property type="protein sequence ID" value="GAG21580.1"/>
    <property type="molecule type" value="Genomic_DNA"/>
</dbReference>
<comment type="caution">
    <text evidence="2">The sequence shown here is derived from an EMBL/GenBank/DDBJ whole genome shotgun (WGS) entry which is preliminary data.</text>
</comment>
<protein>
    <submittedName>
        <fullName evidence="2">Uncharacterized protein</fullName>
    </submittedName>
</protein>
<name>X0VTL0_9ZZZZ</name>
<organism evidence="2">
    <name type="scientific">marine sediment metagenome</name>
    <dbReference type="NCBI Taxonomy" id="412755"/>
    <lineage>
        <taxon>unclassified sequences</taxon>
        <taxon>metagenomes</taxon>
        <taxon>ecological metagenomes</taxon>
    </lineage>
</organism>
<proteinExistence type="predicted"/>
<gene>
    <name evidence="2" type="ORF">S01H1_53117</name>
</gene>
<feature type="non-terminal residue" evidence="2">
    <location>
        <position position="1"/>
    </location>
</feature>
<evidence type="ECO:0000256" key="1">
    <source>
        <dbReference type="SAM" id="MobiDB-lite"/>
    </source>
</evidence>
<sequence length="83" mass="8820">LVGAHFQLTGPWEDPKATAVPLRALASGPASIVEQGPTSLVLESIPMFMMKGIQAIESMLGLGKSPKEKQVRKEPPVPEPSES</sequence>